<proteinExistence type="predicted"/>
<comment type="caution">
    <text evidence="1">The sequence shown here is derived from an EMBL/GenBank/DDBJ whole genome shotgun (WGS) entry which is preliminary data.</text>
</comment>
<name>A0ACC7LL08_9FLAO</name>
<keyword evidence="1" id="KW-0808">Transferase</keyword>
<evidence type="ECO:0000313" key="2">
    <source>
        <dbReference type="Proteomes" id="UP001595191"/>
    </source>
</evidence>
<dbReference type="EMBL" id="JBHFPV010000002">
    <property type="protein sequence ID" value="MFH6604252.1"/>
    <property type="molecule type" value="Genomic_DNA"/>
</dbReference>
<protein>
    <submittedName>
        <fullName evidence="1">Methyltransferase family protein</fullName>
        <ecNumber evidence="1">2.1.1.100</ecNumber>
        <ecNumber evidence="1">2.1.1.334</ecNumber>
    </submittedName>
</protein>
<keyword evidence="2" id="KW-1185">Reference proteome</keyword>
<reference evidence="1" key="1">
    <citation type="submission" date="2024-09" db="EMBL/GenBank/DDBJ databases">
        <authorList>
            <person name="Liu J."/>
        </authorList>
    </citation>
    <scope>NUCLEOTIDE SEQUENCE</scope>
    <source>
        <strain evidence="1">NBU2967</strain>
    </source>
</reference>
<gene>
    <name evidence="1" type="ORF">ACEZ3G_12240</name>
</gene>
<dbReference type="EC" id="2.1.1.100" evidence="1"/>
<keyword evidence="1" id="KW-0489">Methyltransferase</keyword>
<organism evidence="1 2">
    <name type="scientific">Meishania litoralis</name>
    <dbReference type="NCBI Taxonomy" id="3434685"/>
    <lineage>
        <taxon>Bacteria</taxon>
        <taxon>Pseudomonadati</taxon>
        <taxon>Bacteroidota</taxon>
        <taxon>Flavobacteriia</taxon>
        <taxon>Flavobacteriales</taxon>
        <taxon>Flavobacteriaceae</taxon>
        <taxon>Meishania</taxon>
    </lineage>
</organism>
<accession>A0ACC7LL08</accession>
<dbReference type="Proteomes" id="UP001595191">
    <property type="component" value="Unassembled WGS sequence"/>
</dbReference>
<evidence type="ECO:0000313" key="1">
    <source>
        <dbReference type="EMBL" id="MFH6604252.1"/>
    </source>
</evidence>
<sequence length="150" mass="17235">MELKIPPAVIFIIFAFGMYLLDKFFPLGDFHFFGRIYLGSFLFFSGILVGVVSLIQFFASKTTADPTRPEKAAKLVTRGVYTYTRNPMYLAMLLVLLGLGIHLGNAFNVLLAASFVSYMNRFQIQPEERALSKKFGKDYQQYCTQVRRWF</sequence>
<dbReference type="EC" id="2.1.1.334" evidence="1"/>